<protein>
    <submittedName>
        <fullName evidence="1">Uncharacterized protein</fullName>
    </submittedName>
</protein>
<dbReference type="Proteomes" id="UP000038487">
    <property type="component" value="Unassembled WGS sequence"/>
</dbReference>
<evidence type="ECO:0000313" key="2">
    <source>
        <dbReference type="Proteomes" id="UP000038487"/>
    </source>
</evidence>
<dbReference type="AlphaFoldDB" id="A0AB33T6G0"/>
<proteinExistence type="predicted"/>
<reference evidence="1 2" key="1">
    <citation type="submission" date="2015-03" db="EMBL/GenBank/DDBJ databases">
        <authorList>
            <consortium name="Pathogen Informatics"/>
            <person name="Murphy D."/>
        </authorList>
    </citation>
    <scope>NUCLEOTIDE SEQUENCE [LARGE SCALE GENOMIC DNA]</scope>
    <source>
        <strain evidence="1 2">PAP036</strain>
    </source>
</reference>
<evidence type="ECO:0000313" key="1">
    <source>
        <dbReference type="EMBL" id="CPT55719.1"/>
    </source>
</evidence>
<dbReference type="EMBL" id="CSUW01000010">
    <property type="protein sequence ID" value="CPT55719.1"/>
    <property type="molecule type" value="Genomic_DNA"/>
</dbReference>
<organism evidence="1 2">
    <name type="scientific">Mycobacteroides abscessus</name>
    <dbReference type="NCBI Taxonomy" id="36809"/>
    <lineage>
        <taxon>Bacteria</taxon>
        <taxon>Bacillati</taxon>
        <taxon>Actinomycetota</taxon>
        <taxon>Actinomycetes</taxon>
        <taxon>Mycobacteriales</taxon>
        <taxon>Mycobacteriaceae</taxon>
        <taxon>Mycobacteroides</taxon>
    </lineage>
</organism>
<sequence length="45" mass="4682">MFFSQIGPPVRRAVPYRSLAEGANSCTVIVGALMSAPTKFVSGPA</sequence>
<accession>A0AB33T6G0</accession>
<comment type="caution">
    <text evidence="1">The sequence shown here is derived from an EMBL/GenBank/DDBJ whole genome shotgun (WGS) entry which is preliminary data.</text>
</comment>
<gene>
    <name evidence="1" type="ORF">ERS075527_04167</name>
</gene>
<name>A0AB33T6G0_9MYCO</name>